<sequence>MSKIVLYLGILTIGAPLLFQPGSTAHSAPMRLLYLDTLPLGDQGFGEEEEIAPSRPAAPKPPKARVIPVRPVRVDSTAFGAQGLPNGFTGYRIQVLRIGRQLPAGHSLFAQHGQVVEEKLPGGEWAYTLGRFAERADALSFFKQFLQAAYPEGEVIKYENGARAGRP</sequence>
<dbReference type="RefSeq" id="WP_147167050.1">
    <property type="nucleotide sequence ID" value="NZ_VOOR01000014.1"/>
</dbReference>
<organism evidence="1 2">
    <name type="scientific">Phaeodactylibacter luteus</name>
    <dbReference type="NCBI Taxonomy" id="1564516"/>
    <lineage>
        <taxon>Bacteria</taxon>
        <taxon>Pseudomonadati</taxon>
        <taxon>Bacteroidota</taxon>
        <taxon>Saprospiria</taxon>
        <taxon>Saprospirales</taxon>
        <taxon>Haliscomenobacteraceae</taxon>
        <taxon>Phaeodactylibacter</taxon>
    </lineage>
</organism>
<name>A0A5C6RPH5_9BACT</name>
<reference evidence="1 2" key="1">
    <citation type="submission" date="2019-08" db="EMBL/GenBank/DDBJ databases">
        <title>Genome of Phaeodactylibacter luteus.</title>
        <authorList>
            <person name="Bowman J.P."/>
        </authorList>
    </citation>
    <scope>NUCLEOTIDE SEQUENCE [LARGE SCALE GENOMIC DNA]</scope>
    <source>
        <strain evidence="1 2">KCTC 42180</strain>
    </source>
</reference>
<keyword evidence="2" id="KW-1185">Reference proteome</keyword>
<dbReference type="AlphaFoldDB" id="A0A5C6RPH5"/>
<comment type="caution">
    <text evidence="1">The sequence shown here is derived from an EMBL/GenBank/DDBJ whole genome shotgun (WGS) entry which is preliminary data.</text>
</comment>
<dbReference type="EMBL" id="VOOR01000014">
    <property type="protein sequence ID" value="TXB63580.1"/>
    <property type="molecule type" value="Genomic_DNA"/>
</dbReference>
<gene>
    <name evidence="1" type="ORF">FRY97_08625</name>
</gene>
<evidence type="ECO:0000313" key="1">
    <source>
        <dbReference type="EMBL" id="TXB63580.1"/>
    </source>
</evidence>
<evidence type="ECO:0000313" key="2">
    <source>
        <dbReference type="Proteomes" id="UP000321580"/>
    </source>
</evidence>
<proteinExistence type="predicted"/>
<protein>
    <submittedName>
        <fullName evidence="1">Uncharacterized protein</fullName>
    </submittedName>
</protein>
<accession>A0A5C6RPH5</accession>
<dbReference type="Proteomes" id="UP000321580">
    <property type="component" value="Unassembled WGS sequence"/>
</dbReference>